<keyword evidence="2" id="KW-1185">Reference proteome</keyword>
<proteinExistence type="predicted"/>
<evidence type="ECO:0000313" key="1">
    <source>
        <dbReference type="EMBL" id="MFC5948090.1"/>
    </source>
</evidence>
<dbReference type="Proteomes" id="UP001596119">
    <property type="component" value="Unassembled WGS sequence"/>
</dbReference>
<gene>
    <name evidence="1" type="ORF">ACFQH9_07360</name>
</gene>
<accession>A0ABW1I4V4</accession>
<dbReference type="EMBL" id="JBHSQK010000011">
    <property type="protein sequence ID" value="MFC5948090.1"/>
    <property type="molecule type" value="Genomic_DNA"/>
</dbReference>
<comment type="caution">
    <text evidence="1">The sequence shown here is derived from an EMBL/GenBank/DDBJ whole genome shotgun (WGS) entry which is preliminary data.</text>
</comment>
<organism evidence="1 2">
    <name type="scientific">Pseudonocardia lutea</name>
    <dbReference type="NCBI Taxonomy" id="2172015"/>
    <lineage>
        <taxon>Bacteria</taxon>
        <taxon>Bacillati</taxon>
        <taxon>Actinomycetota</taxon>
        <taxon>Actinomycetes</taxon>
        <taxon>Pseudonocardiales</taxon>
        <taxon>Pseudonocardiaceae</taxon>
        <taxon>Pseudonocardia</taxon>
    </lineage>
</organism>
<protein>
    <recommendedName>
        <fullName evidence="3">Recombinase zinc beta ribbon domain-containing protein</fullName>
    </recommendedName>
</protein>
<evidence type="ECO:0000313" key="2">
    <source>
        <dbReference type="Proteomes" id="UP001596119"/>
    </source>
</evidence>
<reference evidence="2" key="1">
    <citation type="journal article" date="2019" name="Int. J. Syst. Evol. Microbiol.">
        <title>The Global Catalogue of Microorganisms (GCM) 10K type strain sequencing project: providing services to taxonomists for standard genome sequencing and annotation.</title>
        <authorList>
            <consortium name="The Broad Institute Genomics Platform"/>
            <consortium name="The Broad Institute Genome Sequencing Center for Infectious Disease"/>
            <person name="Wu L."/>
            <person name="Ma J."/>
        </authorList>
    </citation>
    <scope>NUCLEOTIDE SEQUENCE [LARGE SCALE GENOMIC DNA]</scope>
    <source>
        <strain evidence="2">CGMCC 4.7397</strain>
    </source>
</reference>
<sequence>MPDVTMQDVRQDDGISREEAFPQVESWEGRSPGAAHSPVGYGRCRGCGQVKVLDERGRPFPHNRYGYRRRLRVQRCPGEHLPATPHPALAATG</sequence>
<evidence type="ECO:0008006" key="3">
    <source>
        <dbReference type="Google" id="ProtNLM"/>
    </source>
</evidence>
<name>A0ABW1I4V4_9PSEU</name>